<dbReference type="PANTHER" id="PTHR43644:SF1">
    <property type="entry name" value="NAD(P)H-FLAVIN REDUCTASE"/>
    <property type="match status" value="1"/>
</dbReference>
<feature type="domain" description="2Fe-2S ferredoxin-type" evidence="3">
    <location>
        <begin position="1"/>
        <end position="79"/>
    </location>
</feature>
<dbReference type="PROSITE" id="PS51085">
    <property type="entry name" value="2FE2S_FER_2"/>
    <property type="match status" value="1"/>
</dbReference>
<dbReference type="AlphaFoldDB" id="A0A6N2TIX9"/>
<keyword evidence="1" id="KW-0285">Flavoprotein</keyword>
<evidence type="ECO:0000256" key="1">
    <source>
        <dbReference type="ARBA" id="ARBA00022630"/>
    </source>
</evidence>
<dbReference type="InterPro" id="IPR036010">
    <property type="entry name" value="2Fe-2S_ferredoxin-like_sf"/>
</dbReference>
<evidence type="ECO:0000259" key="3">
    <source>
        <dbReference type="PROSITE" id="PS51085"/>
    </source>
</evidence>
<dbReference type="GO" id="GO:0051536">
    <property type="term" value="F:iron-sulfur cluster binding"/>
    <property type="evidence" value="ECO:0007669"/>
    <property type="project" value="InterPro"/>
</dbReference>
<dbReference type="InterPro" id="IPR001041">
    <property type="entry name" value="2Fe-2S_ferredoxin-type"/>
</dbReference>
<dbReference type="SUPFAM" id="SSF54292">
    <property type="entry name" value="2Fe-2S ferredoxin-like"/>
    <property type="match status" value="1"/>
</dbReference>
<dbReference type="CDD" id="cd00207">
    <property type="entry name" value="fer2"/>
    <property type="match status" value="1"/>
</dbReference>
<accession>A0A6N2TIX9</accession>
<keyword evidence="2" id="KW-0274">FAD</keyword>
<dbReference type="PANTHER" id="PTHR43644">
    <property type="entry name" value="NA(+)-TRANSLOCATING NADH-QUINONE REDUCTASE SUBUNIT"/>
    <property type="match status" value="1"/>
</dbReference>
<dbReference type="EMBL" id="CACRST010000014">
    <property type="protein sequence ID" value="VYT05555.1"/>
    <property type="molecule type" value="Genomic_DNA"/>
</dbReference>
<dbReference type="Gene3D" id="3.10.20.30">
    <property type="match status" value="1"/>
</dbReference>
<name>A0A6N2TIX9_9FIRM</name>
<evidence type="ECO:0000256" key="2">
    <source>
        <dbReference type="ARBA" id="ARBA00022827"/>
    </source>
</evidence>
<gene>
    <name evidence="4" type="ORF">BGLFYP119_01626</name>
</gene>
<dbReference type="Pfam" id="PF00111">
    <property type="entry name" value="Fer2"/>
    <property type="match status" value="1"/>
</dbReference>
<protein>
    <submittedName>
        <fullName evidence="4">Na(+)-translocating NADH-quinone reductase subunit F</fullName>
    </submittedName>
</protein>
<evidence type="ECO:0000313" key="4">
    <source>
        <dbReference type="EMBL" id="VYT05555.1"/>
    </source>
</evidence>
<organism evidence="4">
    <name type="scientific">Blautia glucerasea</name>
    <dbReference type="NCBI Taxonomy" id="536633"/>
    <lineage>
        <taxon>Bacteria</taxon>
        <taxon>Bacillati</taxon>
        <taxon>Bacillota</taxon>
        <taxon>Clostridia</taxon>
        <taxon>Lachnospirales</taxon>
        <taxon>Lachnospiraceae</taxon>
        <taxon>Blautia</taxon>
    </lineage>
</organism>
<proteinExistence type="predicted"/>
<reference evidence="4" key="1">
    <citation type="submission" date="2019-11" db="EMBL/GenBank/DDBJ databases">
        <authorList>
            <person name="Feng L."/>
        </authorList>
    </citation>
    <scope>NUCLEOTIDE SEQUENCE</scope>
    <source>
        <strain evidence="4">BgluceraseaLFYP119</strain>
    </source>
</reference>
<dbReference type="InterPro" id="IPR012675">
    <property type="entry name" value="Beta-grasp_dom_sf"/>
</dbReference>
<sequence length="79" mass="9016">MIVKCPANTRLQEYLLKNDIHLLTPCGGRGNCAKCKVKVIEGKARINTMDRIWLSEKELEEGYRLGCHLFTEEPLVVEV</sequence>